<dbReference type="WBParaSite" id="HPLM_0001572301-mRNA-1">
    <property type="protein sequence ID" value="HPLM_0001572301-mRNA-1"/>
    <property type="gene ID" value="HPLM_0001572301"/>
</dbReference>
<proteinExistence type="inferred from homology"/>
<dbReference type="PANTHER" id="PTHR24418">
    <property type="entry name" value="TYROSINE-PROTEIN KINASE"/>
    <property type="match status" value="1"/>
</dbReference>
<dbReference type="Pfam" id="PF00017">
    <property type="entry name" value="SH2"/>
    <property type="match status" value="1"/>
</dbReference>
<dbReference type="InterPro" id="IPR000719">
    <property type="entry name" value="Prot_kinase_dom"/>
</dbReference>
<organism evidence="13">
    <name type="scientific">Haemonchus placei</name>
    <name type="common">Barber's pole worm</name>
    <dbReference type="NCBI Taxonomy" id="6290"/>
    <lineage>
        <taxon>Eukaryota</taxon>
        <taxon>Metazoa</taxon>
        <taxon>Ecdysozoa</taxon>
        <taxon>Nematoda</taxon>
        <taxon>Chromadorea</taxon>
        <taxon>Rhabditida</taxon>
        <taxon>Rhabditina</taxon>
        <taxon>Rhabditomorpha</taxon>
        <taxon>Strongyloidea</taxon>
        <taxon>Trichostrongylidae</taxon>
        <taxon>Haemonchus</taxon>
    </lineage>
</organism>
<dbReference type="InterPro" id="IPR000980">
    <property type="entry name" value="SH2"/>
</dbReference>
<dbReference type="GO" id="GO:0005524">
    <property type="term" value="F:ATP binding"/>
    <property type="evidence" value="ECO:0007669"/>
    <property type="project" value="UniProtKB-KW"/>
</dbReference>
<evidence type="ECO:0000256" key="5">
    <source>
        <dbReference type="ARBA" id="ARBA00023137"/>
    </source>
</evidence>
<evidence type="ECO:0000313" key="12">
    <source>
        <dbReference type="Proteomes" id="UP000268014"/>
    </source>
</evidence>
<comment type="similarity">
    <text evidence="8">Belongs to the protein kinase superfamily. Tyr protein kinase family.</text>
</comment>
<dbReference type="GO" id="GO:0004715">
    <property type="term" value="F:non-membrane spanning protein tyrosine kinase activity"/>
    <property type="evidence" value="ECO:0007669"/>
    <property type="project" value="UniProtKB-EC"/>
</dbReference>
<dbReference type="Pfam" id="PF07714">
    <property type="entry name" value="PK_Tyr_Ser-Thr"/>
    <property type="match status" value="1"/>
</dbReference>
<comment type="catalytic activity">
    <reaction evidence="6 8">
        <text>L-tyrosyl-[protein] + ATP = O-phospho-L-tyrosyl-[protein] + ADP + H(+)</text>
        <dbReference type="Rhea" id="RHEA:10596"/>
        <dbReference type="Rhea" id="RHEA-COMP:10136"/>
        <dbReference type="Rhea" id="RHEA-COMP:20101"/>
        <dbReference type="ChEBI" id="CHEBI:15378"/>
        <dbReference type="ChEBI" id="CHEBI:30616"/>
        <dbReference type="ChEBI" id="CHEBI:46858"/>
        <dbReference type="ChEBI" id="CHEBI:61978"/>
        <dbReference type="ChEBI" id="CHEBI:456216"/>
        <dbReference type="EC" id="2.7.10.2"/>
    </reaction>
</comment>
<keyword evidence="3 8" id="KW-0418">Kinase</keyword>
<evidence type="ECO:0000256" key="2">
    <source>
        <dbReference type="ARBA" id="ARBA00022741"/>
    </source>
</evidence>
<keyword evidence="2 8" id="KW-0547">Nucleotide-binding</keyword>
<dbReference type="AlphaFoldDB" id="A0A0N4WVJ6"/>
<dbReference type="SUPFAM" id="SSF56112">
    <property type="entry name" value="Protein kinase-like (PK-like)"/>
    <property type="match status" value="1"/>
</dbReference>
<accession>A0A0N4WVJ6</accession>
<dbReference type="OMA" id="GPSETCK"/>
<keyword evidence="4 8" id="KW-0067">ATP-binding</keyword>
<dbReference type="PROSITE" id="PS50001">
    <property type="entry name" value="SH2"/>
    <property type="match status" value="1"/>
</dbReference>
<dbReference type="PROSITE" id="PS00109">
    <property type="entry name" value="PROTEIN_KINASE_TYR"/>
    <property type="match status" value="1"/>
</dbReference>
<evidence type="ECO:0000313" key="11">
    <source>
        <dbReference type="EMBL" id="VDO57585.1"/>
    </source>
</evidence>
<keyword evidence="5 8" id="KW-0829">Tyrosine-protein kinase</keyword>
<dbReference type="Proteomes" id="UP000268014">
    <property type="component" value="Unassembled WGS sequence"/>
</dbReference>
<evidence type="ECO:0000256" key="1">
    <source>
        <dbReference type="ARBA" id="ARBA00022679"/>
    </source>
</evidence>
<dbReference type="STRING" id="6290.A0A0N4WVJ6"/>
<dbReference type="InterPro" id="IPR008266">
    <property type="entry name" value="Tyr_kinase_AS"/>
</dbReference>
<reference evidence="11 12" key="2">
    <citation type="submission" date="2018-11" db="EMBL/GenBank/DDBJ databases">
        <authorList>
            <consortium name="Pathogen Informatics"/>
        </authorList>
    </citation>
    <scope>NUCLEOTIDE SEQUENCE [LARGE SCALE GENOMIC DNA]</scope>
    <source>
        <strain evidence="11 12">MHpl1</strain>
    </source>
</reference>
<reference evidence="13" key="1">
    <citation type="submission" date="2017-02" db="UniProtKB">
        <authorList>
            <consortium name="WormBaseParasite"/>
        </authorList>
    </citation>
    <scope>IDENTIFICATION</scope>
</reference>
<evidence type="ECO:0000256" key="7">
    <source>
        <dbReference type="PROSITE-ProRule" id="PRU00191"/>
    </source>
</evidence>
<feature type="domain" description="Protein kinase" evidence="10">
    <location>
        <begin position="131"/>
        <end position="335"/>
    </location>
</feature>
<dbReference type="InterPro" id="IPR036860">
    <property type="entry name" value="SH2_dom_sf"/>
</dbReference>
<dbReference type="InterPro" id="IPR011009">
    <property type="entry name" value="Kinase-like_dom_sf"/>
</dbReference>
<evidence type="ECO:0000256" key="6">
    <source>
        <dbReference type="ARBA" id="ARBA00051245"/>
    </source>
</evidence>
<evidence type="ECO:0000256" key="4">
    <source>
        <dbReference type="ARBA" id="ARBA00022840"/>
    </source>
</evidence>
<sequence length="335" mass="38659">MTTSPCPIEEIPPCLNFDVNLLKERYYHGLLPREDVLYLLHKDGDFLVRITEADSMGERTEMVLSTLHDPHGHFRPGTGEPVEDDNVVHAIIQTRKNKYYVDDFNNTFNTLKIRIKRPISLASWEFRTDGFLLGETIGKAGCIEVRKGLIQKDDKEIKVSVTAVTGRSREAKVTISELLRQCRMVRDLHHPCVVKFFGACLISQPCFFLMEYPSEGPLDMFLEKYRGTLKRDELLQMTMSAGWGLNFLHSAGIIHRDLTARNCFYDKQMVKISGFGMSRKANVYVQKMVRRMMVRWMAPETLSALRFSQKSDVYMYGILIYEIFSQSEPYEGLSR</sequence>
<evidence type="ECO:0000259" key="10">
    <source>
        <dbReference type="PROSITE" id="PS50011"/>
    </source>
</evidence>
<dbReference type="SUPFAM" id="SSF55550">
    <property type="entry name" value="SH2 domain"/>
    <property type="match status" value="1"/>
</dbReference>
<name>A0A0N4WVJ6_HAEPC</name>
<evidence type="ECO:0000259" key="9">
    <source>
        <dbReference type="PROSITE" id="PS50001"/>
    </source>
</evidence>
<evidence type="ECO:0000256" key="3">
    <source>
        <dbReference type="ARBA" id="ARBA00022777"/>
    </source>
</evidence>
<evidence type="ECO:0000256" key="8">
    <source>
        <dbReference type="RuleBase" id="RU362096"/>
    </source>
</evidence>
<keyword evidence="7" id="KW-0727">SH2 domain</keyword>
<dbReference type="OrthoDB" id="5839883at2759"/>
<protein>
    <recommendedName>
        <fullName evidence="8">Tyrosine-protein kinase</fullName>
        <ecNumber evidence="8">2.7.10.2</ecNumber>
    </recommendedName>
</protein>
<dbReference type="Gene3D" id="1.10.510.10">
    <property type="entry name" value="Transferase(Phosphotransferase) domain 1"/>
    <property type="match status" value="1"/>
</dbReference>
<evidence type="ECO:0000313" key="13">
    <source>
        <dbReference type="WBParaSite" id="HPLM_0001572301-mRNA-1"/>
    </source>
</evidence>
<dbReference type="SMART" id="SM00252">
    <property type="entry name" value="SH2"/>
    <property type="match status" value="1"/>
</dbReference>
<dbReference type="Gene3D" id="3.30.505.10">
    <property type="entry name" value="SH2 domain"/>
    <property type="match status" value="1"/>
</dbReference>
<keyword evidence="12" id="KW-1185">Reference proteome</keyword>
<dbReference type="InterPro" id="IPR001245">
    <property type="entry name" value="Ser-Thr/Tyr_kinase_cat_dom"/>
</dbReference>
<gene>
    <name evidence="11" type="ORF">HPLM_LOCUS15715</name>
</gene>
<keyword evidence="1 8" id="KW-0808">Transferase</keyword>
<dbReference type="EC" id="2.7.10.2" evidence="8"/>
<dbReference type="PRINTS" id="PR00109">
    <property type="entry name" value="TYRKINASE"/>
</dbReference>
<dbReference type="EMBL" id="UZAF01019093">
    <property type="protein sequence ID" value="VDO57585.1"/>
    <property type="molecule type" value="Genomic_DNA"/>
</dbReference>
<dbReference type="PROSITE" id="PS50011">
    <property type="entry name" value="PROTEIN_KINASE_DOM"/>
    <property type="match status" value="1"/>
</dbReference>
<feature type="domain" description="SH2" evidence="9">
    <location>
        <begin position="26"/>
        <end position="111"/>
    </location>
</feature>
<dbReference type="InterPro" id="IPR050198">
    <property type="entry name" value="Non-receptor_tyrosine_kinases"/>
</dbReference>